<dbReference type="AlphaFoldDB" id="A0A923KP18"/>
<evidence type="ECO:0008006" key="3">
    <source>
        <dbReference type="Google" id="ProtNLM"/>
    </source>
</evidence>
<accession>A0A923KP18</accession>
<comment type="caution">
    <text evidence="1">The sequence shown here is derived from an EMBL/GenBank/DDBJ whole genome shotgun (WGS) entry which is preliminary data.</text>
</comment>
<dbReference type="Proteomes" id="UP000634011">
    <property type="component" value="Unassembled WGS sequence"/>
</dbReference>
<evidence type="ECO:0000313" key="1">
    <source>
        <dbReference type="EMBL" id="MBC3862423.1"/>
    </source>
</evidence>
<organism evidence="1 2">
    <name type="scientific">Undibacterium jejuense</name>
    <dbReference type="NCBI Taxonomy" id="1344949"/>
    <lineage>
        <taxon>Bacteria</taxon>
        <taxon>Pseudomonadati</taxon>
        <taxon>Pseudomonadota</taxon>
        <taxon>Betaproteobacteria</taxon>
        <taxon>Burkholderiales</taxon>
        <taxon>Oxalobacteraceae</taxon>
        <taxon>Undibacterium</taxon>
    </lineage>
</organism>
<proteinExistence type="predicted"/>
<keyword evidence="2" id="KW-1185">Reference proteome</keyword>
<sequence length="525" mass="58734">MPSLLSNKEFRKAFLVDTIAIDCKDILLTQNGVDAPKKYSGPGTIIASASSGISSRFILFQPCDPTESLIERLINIEKVKSGQIFPDDHYYSLHAVEATGEVWTCDDVRVEVAQHREHSVVEFKCDWIKKQTSAEGQKDTVHILLTSAIEFPPNAFEHHEVKRDGRLLHEVKGIGSSGQAAGAKIRYRHHEAPEECFELIAEPIEGALPQVFATKIIETIRFMTASVVTFFVSETIHGGVRTFEIAKPRELKKGLFPEPLRDRRDLAKDFYHLLDCYFKYSLQDQPNGDFSFISQAMHPLYNLGEASLDAIALLICVAIESVVQHEFKEFGKPNPAMLADLQVIQSAIKDLDIAEAAKNRAKGSLGGWKDSRITDKLFDLRDRGKVSDNDITNWKNLRNKAAHGNLHGSNKSYQELLDGVYKASTFLHKLVFLAIGYKGKFTDYSTHGWPEKDFGIALQDPLPAEVPVASPDTTLPTPPPSQRDGLFRRIANRLRNLWRRVLEGLSGLLIAHRYAVDLLSKSSDG</sequence>
<evidence type="ECO:0000313" key="2">
    <source>
        <dbReference type="Proteomes" id="UP000634011"/>
    </source>
</evidence>
<reference evidence="1" key="1">
    <citation type="submission" date="2020-08" db="EMBL/GenBank/DDBJ databases">
        <title>Novel species isolated from subtropical streams in China.</title>
        <authorList>
            <person name="Lu H."/>
        </authorList>
    </citation>
    <scope>NUCLEOTIDE SEQUENCE</scope>
    <source>
        <strain evidence="1">KACC 12607</strain>
    </source>
</reference>
<name>A0A923KP18_9BURK</name>
<dbReference type="EMBL" id="JACOFV010000008">
    <property type="protein sequence ID" value="MBC3862423.1"/>
    <property type="molecule type" value="Genomic_DNA"/>
</dbReference>
<protein>
    <recommendedName>
        <fullName evidence="3">ApeA N-terminal domain-containing protein</fullName>
    </recommendedName>
</protein>
<gene>
    <name evidence="1" type="ORF">H8K32_09965</name>
</gene>
<dbReference type="RefSeq" id="WP_186912350.1">
    <property type="nucleotide sequence ID" value="NZ_JACOFV010000008.1"/>
</dbReference>